<reference evidence="1 2" key="1">
    <citation type="submission" date="2020-07" db="EMBL/GenBank/DDBJ databases">
        <title>Genomic Encyclopedia of Type Strains, Phase IV (KMG-V): Genome sequencing to study the core and pangenomes of soil and plant-associated prokaryotes.</title>
        <authorList>
            <person name="Whitman W."/>
        </authorList>
    </citation>
    <scope>NUCLEOTIDE SEQUENCE [LARGE SCALE GENOMIC DNA]</scope>
    <source>
        <strain evidence="1 2">A5</strain>
    </source>
</reference>
<accession>A0A7J9NNK6</accession>
<dbReference type="EMBL" id="JACDUJ010000001">
    <property type="protein sequence ID" value="MBA2846629.1"/>
    <property type="molecule type" value="Genomic_DNA"/>
</dbReference>
<organism evidence="1 2">
    <name type="scientific">Methanococcus maripaludis</name>
    <name type="common">Methanococcus deltae</name>
    <dbReference type="NCBI Taxonomy" id="39152"/>
    <lineage>
        <taxon>Archaea</taxon>
        <taxon>Methanobacteriati</taxon>
        <taxon>Methanobacteriota</taxon>
        <taxon>Methanomada group</taxon>
        <taxon>Methanococci</taxon>
        <taxon>Methanococcales</taxon>
        <taxon>Methanococcaceae</taxon>
        <taxon>Methanococcus</taxon>
    </lineage>
</organism>
<sequence length="102" mass="11923">MVEYGKLVRDKIPDIIFEEGKISLIHTADEKEFKIKLNEKLIEEATEFSENPSIEELADIFEVINAICEFYGFDLKKIEEERIKKLNERGGFSERVILDIVE</sequence>
<evidence type="ECO:0000313" key="1">
    <source>
        <dbReference type="EMBL" id="MBA2846629.1"/>
    </source>
</evidence>
<name>A0A7J9NNK6_METMI</name>
<dbReference type="RefSeq" id="WP_181492058.1">
    <property type="nucleotide sequence ID" value="NZ_JACDUJ010000001.1"/>
</dbReference>
<gene>
    <name evidence="1" type="ORF">HNP88_000813</name>
</gene>
<dbReference type="InterPro" id="IPR038735">
    <property type="entry name" value="MSMEG_1276-like_NTP-PPase_dom"/>
</dbReference>
<proteinExistence type="predicted"/>
<comment type="caution">
    <text evidence="1">The sequence shown here is derived from an EMBL/GenBank/DDBJ whole genome shotgun (WGS) entry which is preliminary data.</text>
</comment>
<dbReference type="CDD" id="cd11532">
    <property type="entry name" value="NTP-PPase_COG4997"/>
    <property type="match status" value="1"/>
</dbReference>
<dbReference type="SUPFAM" id="SSF101386">
    <property type="entry name" value="all-alpha NTP pyrophosphatases"/>
    <property type="match status" value="1"/>
</dbReference>
<protein>
    <submittedName>
        <fullName evidence="1">Putative house-cleaning noncanonical NTP pyrophosphatase (MazG superfamily)</fullName>
    </submittedName>
</protein>
<evidence type="ECO:0000313" key="2">
    <source>
        <dbReference type="Proteomes" id="UP000571854"/>
    </source>
</evidence>
<dbReference type="Proteomes" id="UP000571854">
    <property type="component" value="Unassembled WGS sequence"/>
</dbReference>
<dbReference type="AlphaFoldDB" id="A0A7J9NNK6"/>